<accession>A0A1V9YIZ4</accession>
<feature type="region of interest" description="Disordered" evidence="1">
    <location>
        <begin position="95"/>
        <end position="121"/>
    </location>
</feature>
<proteinExistence type="predicted"/>
<comment type="caution">
    <text evidence="2">The sequence shown here is derived from an EMBL/GenBank/DDBJ whole genome shotgun (WGS) entry which is preliminary data.</text>
</comment>
<evidence type="ECO:0000256" key="1">
    <source>
        <dbReference type="SAM" id="MobiDB-lite"/>
    </source>
</evidence>
<protein>
    <submittedName>
        <fullName evidence="2">Uncharacterized protein</fullName>
    </submittedName>
</protein>
<gene>
    <name evidence="2" type="ORF">ACHHYP_11515</name>
</gene>
<evidence type="ECO:0000313" key="2">
    <source>
        <dbReference type="EMBL" id="OQR85704.1"/>
    </source>
</evidence>
<reference evidence="2 3" key="1">
    <citation type="journal article" date="2014" name="Genome Biol. Evol.">
        <title>The secreted proteins of Achlya hypogyna and Thraustotheca clavata identify the ancestral oomycete secretome and reveal gene acquisitions by horizontal gene transfer.</title>
        <authorList>
            <person name="Misner I."/>
            <person name="Blouin N."/>
            <person name="Leonard G."/>
            <person name="Richards T.A."/>
            <person name="Lane C.E."/>
        </authorList>
    </citation>
    <scope>NUCLEOTIDE SEQUENCE [LARGE SCALE GENOMIC DNA]</scope>
    <source>
        <strain evidence="2 3">ATCC 48635</strain>
    </source>
</reference>
<organism evidence="2 3">
    <name type="scientific">Achlya hypogyna</name>
    <name type="common">Oomycete</name>
    <name type="synonym">Protoachlya hypogyna</name>
    <dbReference type="NCBI Taxonomy" id="1202772"/>
    <lineage>
        <taxon>Eukaryota</taxon>
        <taxon>Sar</taxon>
        <taxon>Stramenopiles</taxon>
        <taxon>Oomycota</taxon>
        <taxon>Saprolegniomycetes</taxon>
        <taxon>Saprolegniales</taxon>
        <taxon>Achlyaceae</taxon>
        <taxon>Achlya</taxon>
    </lineage>
</organism>
<name>A0A1V9YIZ4_ACHHY</name>
<dbReference type="AlphaFoldDB" id="A0A1V9YIZ4"/>
<keyword evidence="3" id="KW-1185">Reference proteome</keyword>
<sequence length="198" mass="21926">MESWHPLLTLQDIHNGVRFNLPFGALFLVKMDAMTTASKLVSDVQSMMSTGLPSQFATQKGMSVQYTVLRSSAGLYVVHHKAKALVREHVDTDALTGKPNSRRIASKGELPNRTTASKPRASQVVDFDIENGFDCDGDETADVRQGRPQLDYVNKTCEQVGPHHFKQLEPPMAKSHVNVTGRIYCGNGRCQHPKHSLI</sequence>
<evidence type="ECO:0000313" key="3">
    <source>
        <dbReference type="Proteomes" id="UP000243579"/>
    </source>
</evidence>
<dbReference type="Proteomes" id="UP000243579">
    <property type="component" value="Unassembled WGS sequence"/>
</dbReference>
<dbReference type="EMBL" id="JNBR01001618">
    <property type="protein sequence ID" value="OQR85704.1"/>
    <property type="molecule type" value="Genomic_DNA"/>
</dbReference>